<dbReference type="STRING" id="290052.ASU35_16295"/>
<keyword evidence="1" id="KW-1133">Transmembrane helix</keyword>
<keyword evidence="3" id="KW-1185">Reference proteome</keyword>
<dbReference type="EMBL" id="LNAM01000221">
    <property type="protein sequence ID" value="KSV57422.1"/>
    <property type="molecule type" value="Genomic_DNA"/>
</dbReference>
<reference evidence="2 3" key="1">
    <citation type="submission" date="2015-11" db="EMBL/GenBank/DDBJ databases">
        <title>Butyribacter intestini gen. nov., sp. nov., a butyric acid-producing bacterium of the family Lachnospiraceae isolated from the human faeces.</title>
        <authorList>
            <person name="Zou Y."/>
            <person name="Xue W."/>
            <person name="Luo G."/>
            <person name="Lv M."/>
        </authorList>
    </citation>
    <scope>NUCLEOTIDE SEQUENCE [LARGE SCALE GENOMIC DNA]</scope>
    <source>
        <strain evidence="2 3">ACET-33324</strain>
    </source>
</reference>
<protein>
    <submittedName>
        <fullName evidence="2">Uncharacterized protein</fullName>
    </submittedName>
</protein>
<dbReference type="AlphaFoldDB" id="A0A0V8QAI9"/>
<evidence type="ECO:0000313" key="2">
    <source>
        <dbReference type="EMBL" id="KSV57422.1"/>
    </source>
</evidence>
<feature type="transmembrane region" description="Helical" evidence="1">
    <location>
        <begin position="266"/>
        <end position="291"/>
    </location>
</feature>
<name>A0A0V8QAI9_9FIRM</name>
<organism evidence="2 3">
    <name type="scientific">Acetivibrio ethanolgignens</name>
    <dbReference type="NCBI Taxonomy" id="290052"/>
    <lineage>
        <taxon>Bacteria</taxon>
        <taxon>Bacillati</taxon>
        <taxon>Bacillota</taxon>
        <taxon>Clostridia</taxon>
        <taxon>Eubacteriales</taxon>
        <taxon>Oscillospiraceae</taxon>
        <taxon>Acetivibrio</taxon>
    </lineage>
</organism>
<dbReference type="Proteomes" id="UP000054874">
    <property type="component" value="Unassembled WGS sequence"/>
</dbReference>
<evidence type="ECO:0000313" key="3">
    <source>
        <dbReference type="Proteomes" id="UP000054874"/>
    </source>
</evidence>
<proteinExistence type="predicted"/>
<sequence>MTLKKIFSRKLKNGNYVILAADSEPLVVEEFALCISLDRSVLANCDENVITTFKDSGFFADTLLDVDAVIPEEPKGKKWNVLRQGMIIISVIALFCVLVCIPFTGIPIGNRIIPANVPMWLSVAFMVVFSVVTTILHELMHMLYAKTWKRQNGGVKIVLKKSMATVTMTHIWVWSFWGRMAAVSAGIMSDLLILCFCSMIGLYKDSWIVSAAASILWVRILWQFRFHRKTDGRFILMLLLDNPVIALEGESDTDFSDKKDILIWKLFQVIGVFVGLAIVAFWGIPFLLSIFSNLFSF</sequence>
<keyword evidence="1" id="KW-0812">Transmembrane</keyword>
<gene>
    <name evidence="2" type="ORF">ASU35_16295</name>
</gene>
<feature type="transmembrane region" description="Helical" evidence="1">
    <location>
        <begin position="120"/>
        <end position="140"/>
    </location>
</feature>
<evidence type="ECO:0000256" key="1">
    <source>
        <dbReference type="SAM" id="Phobius"/>
    </source>
</evidence>
<feature type="transmembrane region" description="Helical" evidence="1">
    <location>
        <begin position="207"/>
        <end position="224"/>
    </location>
</feature>
<accession>A0A0V8QAI9</accession>
<keyword evidence="1" id="KW-0472">Membrane</keyword>
<feature type="transmembrane region" description="Helical" evidence="1">
    <location>
        <begin position="85"/>
        <end position="108"/>
    </location>
</feature>
<feature type="transmembrane region" description="Helical" evidence="1">
    <location>
        <begin position="180"/>
        <end position="201"/>
    </location>
</feature>
<comment type="caution">
    <text evidence="2">The sequence shown here is derived from an EMBL/GenBank/DDBJ whole genome shotgun (WGS) entry which is preliminary data.</text>
</comment>